<gene>
    <name evidence="1" type="ORF">RO3G_07315</name>
</gene>
<evidence type="ECO:0000313" key="2">
    <source>
        <dbReference type="Proteomes" id="UP000009138"/>
    </source>
</evidence>
<reference evidence="1 2" key="1">
    <citation type="journal article" date="2009" name="PLoS Genet.">
        <title>Genomic analysis of the basal lineage fungus Rhizopus oryzae reveals a whole-genome duplication.</title>
        <authorList>
            <person name="Ma L.-J."/>
            <person name="Ibrahim A.S."/>
            <person name="Skory C."/>
            <person name="Grabherr M.G."/>
            <person name="Burger G."/>
            <person name="Butler M."/>
            <person name="Elias M."/>
            <person name="Idnurm A."/>
            <person name="Lang B.F."/>
            <person name="Sone T."/>
            <person name="Abe A."/>
            <person name="Calvo S.E."/>
            <person name="Corrochano L.M."/>
            <person name="Engels R."/>
            <person name="Fu J."/>
            <person name="Hansberg W."/>
            <person name="Kim J.-M."/>
            <person name="Kodira C.D."/>
            <person name="Koehrsen M.J."/>
            <person name="Liu B."/>
            <person name="Miranda-Saavedra D."/>
            <person name="O'Leary S."/>
            <person name="Ortiz-Castellanos L."/>
            <person name="Poulter R."/>
            <person name="Rodriguez-Romero J."/>
            <person name="Ruiz-Herrera J."/>
            <person name="Shen Y.-Q."/>
            <person name="Zeng Q."/>
            <person name="Galagan J."/>
            <person name="Birren B.W."/>
            <person name="Cuomo C.A."/>
            <person name="Wickes B.L."/>
        </authorList>
    </citation>
    <scope>NUCLEOTIDE SEQUENCE [LARGE SCALE GENOMIC DNA]</scope>
    <source>
        <strain evidence="2">RA 99-880 / ATCC MYA-4621 / FGSC 9543 / NRRL 43880</strain>
    </source>
</reference>
<evidence type="ECO:0000313" key="1">
    <source>
        <dbReference type="EMBL" id="EIE82610.1"/>
    </source>
</evidence>
<keyword evidence="2" id="KW-1185">Reference proteome</keyword>
<proteinExistence type="predicted"/>
<dbReference type="RefSeq" id="XP_067518006.1">
    <property type="nucleotide sequence ID" value="XM_067661905.1"/>
</dbReference>
<organism evidence="1 2">
    <name type="scientific">Rhizopus delemar (strain RA 99-880 / ATCC MYA-4621 / FGSC 9543 / NRRL 43880)</name>
    <name type="common">Mucormycosis agent</name>
    <name type="synonym">Rhizopus arrhizus var. delemar</name>
    <dbReference type="NCBI Taxonomy" id="246409"/>
    <lineage>
        <taxon>Eukaryota</taxon>
        <taxon>Fungi</taxon>
        <taxon>Fungi incertae sedis</taxon>
        <taxon>Mucoromycota</taxon>
        <taxon>Mucoromycotina</taxon>
        <taxon>Mucoromycetes</taxon>
        <taxon>Mucorales</taxon>
        <taxon>Mucorineae</taxon>
        <taxon>Rhizopodaceae</taxon>
        <taxon>Rhizopus</taxon>
    </lineage>
</organism>
<protein>
    <submittedName>
        <fullName evidence="1">Uncharacterized protein</fullName>
    </submittedName>
</protein>
<dbReference type="InParanoid" id="I1C2D0"/>
<dbReference type="AlphaFoldDB" id="I1C2D0"/>
<dbReference type="Proteomes" id="UP000009138">
    <property type="component" value="Unassembled WGS sequence"/>
</dbReference>
<accession>I1C2D0</accession>
<dbReference type="VEuPathDB" id="FungiDB:RO3G_07315"/>
<name>I1C2D0_RHIO9</name>
<dbReference type="EMBL" id="CH476736">
    <property type="protein sequence ID" value="EIE82610.1"/>
    <property type="molecule type" value="Genomic_DNA"/>
</dbReference>
<sequence length="33" mass="3664">MSQIWLDSLVIVTTRPCKVDQTVLIKLQGTSCS</sequence>
<dbReference type="GeneID" id="93614286"/>